<comment type="caution">
    <text evidence="3">The sequence shown here is derived from an EMBL/GenBank/DDBJ whole genome shotgun (WGS) entry which is preliminary data.</text>
</comment>
<feature type="region of interest" description="Disordered" evidence="1">
    <location>
        <begin position="57"/>
        <end position="157"/>
    </location>
</feature>
<dbReference type="EMBL" id="JANAVB010001072">
    <property type="protein sequence ID" value="KAJ6853057.1"/>
    <property type="molecule type" value="Genomic_DNA"/>
</dbReference>
<proteinExistence type="predicted"/>
<keyword evidence="2" id="KW-0812">Transmembrane</keyword>
<name>A0AAX6IJU6_IRIPA</name>
<organism evidence="3 4">
    <name type="scientific">Iris pallida</name>
    <name type="common">Sweet iris</name>
    <dbReference type="NCBI Taxonomy" id="29817"/>
    <lineage>
        <taxon>Eukaryota</taxon>
        <taxon>Viridiplantae</taxon>
        <taxon>Streptophyta</taxon>
        <taxon>Embryophyta</taxon>
        <taxon>Tracheophyta</taxon>
        <taxon>Spermatophyta</taxon>
        <taxon>Magnoliopsida</taxon>
        <taxon>Liliopsida</taxon>
        <taxon>Asparagales</taxon>
        <taxon>Iridaceae</taxon>
        <taxon>Iridoideae</taxon>
        <taxon>Irideae</taxon>
        <taxon>Iris</taxon>
    </lineage>
</organism>
<keyword evidence="4" id="KW-1185">Reference proteome</keyword>
<dbReference type="Proteomes" id="UP001140949">
    <property type="component" value="Unassembled WGS sequence"/>
</dbReference>
<evidence type="ECO:0000313" key="3">
    <source>
        <dbReference type="EMBL" id="KAJ6853057.1"/>
    </source>
</evidence>
<dbReference type="AlphaFoldDB" id="A0AAX6IJU6"/>
<gene>
    <name evidence="3" type="ORF">M6B38_251920</name>
</gene>
<protein>
    <submittedName>
        <fullName evidence="3">Glycosyltransferase</fullName>
    </submittedName>
</protein>
<feature type="transmembrane region" description="Helical" evidence="2">
    <location>
        <begin position="12"/>
        <end position="29"/>
    </location>
</feature>
<feature type="compositionally biased region" description="Basic residues" evidence="1">
    <location>
        <begin position="101"/>
        <end position="116"/>
    </location>
</feature>
<evidence type="ECO:0000256" key="1">
    <source>
        <dbReference type="SAM" id="MobiDB-lite"/>
    </source>
</evidence>
<evidence type="ECO:0000256" key="2">
    <source>
        <dbReference type="SAM" id="Phobius"/>
    </source>
</evidence>
<reference evidence="3" key="2">
    <citation type="submission" date="2023-04" db="EMBL/GenBank/DDBJ databases">
        <authorList>
            <person name="Bruccoleri R.E."/>
            <person name="Oakeley E.J."/>
            <person name="Faust A.-M."/>
            <person name="Dessus-Babus S."/>
            <person name="Altorfer M."/>
            <person name="Burckhardt D."/>
            <person name="Oertli M."/>
            <person name="Naumann U."/>
            <person name="Petersen F."/>
            <person name="Wong J."/>
        </authorList>
    </citation>
    <scope>NUCLEOTIDE SEQUENCE</scope>
    <source>
        <strain evidence="3">GSM-AAB239-AS_SAM_17_03QT</strain>
        <tissue evidence="3">Leaf</tissue>
    </source>
</reference>
<evidence type="ECO:0000313" key="4">
    <source>
        <dbReference type="Proteomes" id="UP001140949"/>
    </source>
</evidence>
<keyword evidence="2" id="KW-1133">Transmembrane helix</keyword>
<sequence>MKNLTKFQDQKVGLMLVACFLASMLFLVLSKANNDISLRILTPKSSLVAVSAGLKADDKTDSVDGGNGTSPLCDVAQPRSEFCEMDATSGSTATPPPSPSSRRRRRGGRGAKRRVVPHQALRPQGRRHGDELHQGGARQTDSADEPPPRCTVNHTDTPAIVFSTSAYPGTSSTTTATY</sequence>
<accession>A0AAX6IJU6</accession>
<keyword evidence="2" id="KW-0472">Membrane</keyword>
<reference evidence="3" key="1">
    <citation type="journal article" date="2023" name="GigaByte">
        <title>Genome assembly of the bearded iris, Iris pallida Lam.</title>
        <authorList>
            <person name="Bruccoleri R.E."/>
            <person name="Oakeley E.J."/>
            <person name="Faust A.M.E."/>
            <person name="Altorfer M."/>
            <person name="Dessus-Babus S."/>
            <person name="Burckhardt D."/>
            <person name="Oertli M."/>
            <person name="Naumann U."/>
            <person name="Petersen F."/>
            <person name="Wong J."/>
        </authorList>
    </citation>
    <scope>NUCLEOTIDE SEQUENCE</scope>
    <source>
        <strain evidence="3">GSM-AAB239-AS_SAM_17_03QT</strain>
    </source>
</reference>